<evidence type="ECO:0000256" key="6">
    <source>
        <dbReference type="SAM" id="Phobius"/>
    </source>
</evidence>
<feature type="transmembrane region" description="Helical" evidence="6">
    <location>
        <begin position="76"/>
        <end position="97"/>
    </location>
</feature>
<evidence type="ECO:0000256" key="5">
    <source>
        <dbReference type="ARBA" id="ARBA00023136"/>
    </source>
</evidence>
<dbReference type="InterPro" id="IPR011701">
    <property type="entry name" value="MFS"/>
</dbReference>
<gene>
    <name evidence="8" type="ORF">MNBD_ACTINO02-2786</name>
</gene>
<keyword evidence="2" id="KW-0813">Transport</keyword>
<feature type="transmembrane region" description="Helical" evidence="6">
    <location>
        <begin position="314"/>
        <end position="338"/>
    </location>
</feature>
<keyword evidence="4 6" id="KW-1133">Transmembrane helix</keyword>
<feature type="transmembrane region" description="Helical" evidence="6">
    <location>
        <begin position="140"/>
        <end position="158"/>
    </location>
</feature>
<keyword evidence="3 6" id="KW-0812">Transmembrane</keyword>
<feature type="transmembrane region" description="Helical" evidence="6">
    <location>
        <begin position="20"/>
        <end position="39"/>
    </location>
</feature>
<proteinExistence type="predicted"/>
<dbReference type="SUPFAM" id="SSF103473">
    <property type="entry name" value="MFS general substrate transporter"/>
    <property type="match status" value="1"/>
</dbReference>
<feature type="transmembrane region" description="Helical" evidence="6">
    <location>
        <begin position="344"/>
        <end position="365"/>
    </location>
</feature>
<evidence type="ECO:0000259" key="7">
    <source>
        <dbReference type="PROSITE" id="PS50850"/>
    </source>
</evidence>
<dbReference type="InterPro" id="IPR036259">
    <property type="entry name" value="MFS_trans_sf"/>
</dbReference>
<feature type="transmembrane region" description="Helical" evidence="6">
    <location>
        <begin position="253"/>
        <end position="275"/>
    </location>
</feature>
<feature type="domain" description="Major facilitator superfamily (MFS) profile" evidence="7">
    <location>
        <begin position="1"/>
        <end position="371"/>
    </location>
</feature>
<dbReference type="Pfam" id="PF07690">
    <property type="entry name" value="MFS_1"/>
    <property type="match status" value="1"/>
</dbReference>
<dbReference type="CDD" id="cd17320">
    <property type="entry name" value="MFS_MdfA_MDR_like"/>
    <property type="match status" value="1"/>
</dbReference>
<evidence type="ECO:0000313" key="8">
    <source>
        <dbReference type="EMBL" id="VAW08462.1"/>
    </source>
</evidence>
<dbReference type="InterPro" id="IPR020846">
    <property type="entry name" value="MFS_dom"/>
</dbReference>
<dbReference type="GO" id="GO:0022857">
    <property type="term" value="F:transmembrane transporter activity"/>
    <property type="evidence" value="ECO:0007669"/>
    <property type="project" value="InterPro"/>
</dbReference>
<organism evidence="8">
    <name type="scientific">hydrothermal vent metagenome</name>
    <dbReference type="NCBI Taxonomy" id="652676"/>
    <lineage>
        <taxon>unclassified sequences</taxon>
        <taxon>metagenomes</taxon>
        <taxon>ecological metagenomes</taxon>
    </lineage>
</organism>
<feature type="transmembrane region" description="Helical" evidence="6">
    <location>
        <begin position="189"/>
        <end position="208"/>
    </location>
</feature>
<accession>A0A3B0T1Z8</accession>
<evidence type="ECO:0000256" key="2">
    <source>
        <dbReference type="ARBA" id="ARBA00022448"/>
    </source>
</evidence>
<dbReference type="GO" id="GO:0005886">
    <property type="term" value="C:plasma membrane"/>
    <property type="evidence" value="ECO:0007669"/>
    <property type="project" value="TreeGrafter"/>
</dbReference>
<protein>
    <submittedName>
        <fullName evidence="8">MFS family multidrug efflux protein, similarity to bicyclomycin resistance protein Bcr</fullName>
    </submittedName>
</protein>
<evidence type="ECO:0000256" key="3">
    <source>
        <dbReference type="ARBA" id="ARBA00022692"/>
    </source>
</evidence>
<reference evidence="8" key="1">
    <citation type="submission" date="2018-06" db="EMBL/GenBank/DDBJ databases">
        <authorList>
            <person name="Zhirakovskaya E."/>
        </authorList>
    </citation>
    <scope>NUCLEOTIDE SEQUENCE</scope>
</reference>
<dbReference type="PANTHER" id="PTHR23502">
    <property type="entry name" value="MAJOR FACILITATOR SUPERFAMILY"/>
    <property type="match status" value="1"/>
</dbReference>
<name>A0A3B0T1Z8_9ZZZZ</name>
<feature type="transmembrane region" description="Helical" evidence="6">
    <location>
        <begin position="281"/>
        <end position="302"/>
    </location>
</feature>
<feature type="transmembrane region" description="Helical" evidence="6">
    <location>
        <begin position="223"/>
        <end position="241"/>
    </location>
</feature>
<evidence type="ECO:0000256" key="4">
    <source>
        <dbReference type="ARBA" id="ARBA00022989"/>
    </source>
</evidence>
<comment type="subcellular location">
    <subcellularLocation>
        <location evidence="1">Membrane</location>
        <topology evidence="1">Multi-pass membrane protein</topology>
    </subcellularLocation>
</comment>
<dbReference type="PANTHER" id="PTHR23502:SF132">
    <property type="entry name" value="POLYAMINE TRANSPORTER 2-RELATED"/>
    <property type="match status" value="1"/>
</dbReference>
<feature type="transmembrane region" description="Helical" evidence="6">
    <location>
        <begin position="109"/>
        <end position="134"/>
    </location>
</feature>
<feature type="transmembrane region" description="Helical" evidence="6">
    <location>
        <begin position="51"/>
        <end position="70"/>
    </location>
</feature>
<dbReference type="Gene3D" id="1.20.1720.10">
    <property type="entry name" value="Multidrug resistance protein D"/>
    <property type="match status" value="1"/>
</dbReference>
<keyword evidence="5 6" id="KW-0472">Membrane</keyword>
<sequence>MLPAFPLIRQSFGLDPTSTDVAGIITVFFVGLAVAQLVYGPLADRFGRKPVLYGGYVVFLVGAILSILAPTLPLLLMARFVWGVGAAGARVVALSIVRDQYEGEAMAKTMSLIMAIFIMVPVVAPAVGAAIIAVAPWRTLFGFVAVFAASVALWARRLPESLHPEDRLELSFKRIFEAGRAVVSNRTTVGFTIAASCTTGALLVWLSLSELVVGDVYGRLEDFPIFFGGMAAITGGVMILNSRLIDRVGLHRLVTLVTRTYVVAAGVFVLIVMAYDGVPPFWLLFVLLSVVFGHYGLIIPNFTSIAMQPMGHIAGTASSVIGATSTFVGVVLSALITAQFDNTVMPVALAFFGLGGLALIASSWGERHWEG</sequence>
<dbReference type="PROSITE" id="PS50850">
    <property type="entry name" value="MFS"/>
    <property type="match status" value="1"/>
</dbReference>
<dbReference type="AlphaFoldDB" id="A0A3B0T1Z8"/>
<dbReference type="EMBL" id="UOEK01000464">
    <property type="protein sequence ID" value="VAW08462.1"/>
    <property type="molecule type" value="Genomic_DNA"/>
</dbReference>
<evidence type="ECO:0000256" key="1">
    <source>
        <dbReference type="ARBA" id="ARBA00004141"/>
    </source>
</evidence>